<name>A0ABW8PUG2_9GAMM</name>
<dbReference type="CDD" id="cd00093">
    <property type="entry name" value="HTH_XRE"/>
    <property type="match status" value="1"/>
</dbReference>
<keyword evidence="3" id="KW-1185">Reference proteome</keyword>
<comment type="caution">
    <text evidence="2">The sequence shown here is derived from an EMBL/GenBank/DDBJ whole genome shotgun (WGS) entry which is preliminary data.</text>
</comment>
<dbReference type="EMBL" id="JBANFI010000001">
    <property type="protein sequence ID" value="MFK7159914.1"/>
    <property type="molecule type" value="Genomic_DNA"/>
</dbReference>
<dbReference type="Pfam" id="PF01381">
    <property type="entry name" value="HTH_3"/>
    <property type="match status" value="1"/>
</dbReference>
<dbReference type="PROSITE" id="PS50943">
    <property type="entry name" value="HTH_CROC1"/>
    <property type="match status" value="1"/>
</dbReference>
<evidence type="ECO:0000313" key="2">
    <source>
        <dbReference type="EMBL" id="MFK7159914.1"/>
    </source>
</evidence>
<dbReference type="SMART" id="SM00530">
    <property type="entry name" value="HTH_XRE"/>
    <property type="match status" value="1"/>
</dbReference>
<gene>
    <name evidence="2" type="ORF">V6U78_02525</name>
</gene>
<sequence>MLKLGERIQHLRKSRHMTQQQLADHLGIDQGAISRWERNHITPSARYRQALERTFQASLMDGNHPLFESVNRDLHDAMIMDCDFNILAASETAIAVQGCRTRQELLSHPYLPLSHPNYQPLKNWLSSAAAFNEGVSWMKIHHLPCLTVHSGVRWMDCLLMPFRLDSGELVYRISQRLLEPAARETLVRAVLEKEGQQRELLLPIESLGLPDTAAPAASQQAVG</sequence>
<evidence type="ECO:0000313" key="3">
    <source>
        <dbReference type="Proteomes" id="UP001621714"/>
    </source>
</evidence>
<dbReference type="InterPro" id="IPR001387">
    <property type="entry name" value="Cro/C1-type_HTH"/>
</dbReference>
<organism evidence="2 3">
    <name type="scientific">Marinospirillum alkalitolerans</name>
    <dbReference type="NCBI Taxonomy" id="3123374"/>
    <lineage>
        <taxon>Bacteria</taxon>
        <taxon>Pseudomonadati</taxon>
        <taxon>Pseudomonadota</taxon>
        <taxon>Gammaproteobacteria</taxon>
        <taxon>Oceanospirillales</taxon>
        <taxon>Oceanospirillaceae</taxon>
        <taxon>Marinospirillum</taxon>
    </lineage>
</organism>
<dbReference type="InterPro" id="IPR010982">
    <property type="entry name" value="Lambda_DNA-bd_dom_sf"/>
</dbReference>
<dbReference type="Gene3D" id="1.10.260.40">
    <property type="entry name" value="lambda repressor-like DNA-binding domains"/>
    <property type="match status" value="1"/>
</dbReference>
<reference evidence="2 3" key="1">
    <citation type="submission" date="2024-02" db="EMBL/GenBank/DDBJ databases">
        <title>Marinospirillum sp. MEB 164 isolated from Lonar lake sediment.</title>
        <authorList>
            <person name="Joshi A."/>
            <person name="Thite S."/>
        </authorList>
    </citation>
    <scope>NUCLEOTIDE SEQUENCE [LARGE SCALE GENOMIC DNA]</scope>
    <source>
        <strain evidence="2 3">MEB164</strain>
    </source>
</reference>
<protein>
    <submittedName>
        <fullName evidence="2">Helix-turn-helix transcriptional regulator</fullName>
    </submittedName>
</protein>
<dbReference type="Proteomes" id="UP001621714">
    <property type="component" value="Unassembled WGS sequence"/>
</dbReference>
<dbReference type="SUPFAM" id="SSF47413">
    <property type="entry name" value="lambda repressor-like DNA-binding domains"/>
    <property type="match status" value="1"/>
</dbReference>
<accession>A0ABW8PUG2</accession>
<dbReference type="InterPro" id="IPR035965">
    <property type="entry name" value="PAS-like_dom_sf"/>
</dbReference>
<evidence type="ECO:0000259" key="1">
    <source>
        <dbReference type="PROSITE" id="PS50943"/>
    </source>
</evidence>
<feature type="domain" description="HTH cro/C1-type" evidence="1">
    <location>
        <begin position="8"/>
        <end position="45"/>
    </location>
</feature>
<dbReference type="SUPFAM" id="SSF55785">
    <property type="entry name" value="PYP-like sensor domain (PAS domain)"/>
    <property type="match status" value="1"/>
</dbReference>
<proteinExistence type="predicted"/>
<dbReference type="RefSeq" id="WP_405336867.1">
    <property type="nucleotide sequence ID" value="NZ_JBANFI010000001.1"/>
</dbReference>